<dbReference type="Proteomes" id="UP001146120">
    <property type="component" value="Unassembled WGS sequence"/>
</dbReference>
<evidence type="ECO:0000313" key="2">
    <source>
        <dbReference type="Proteomes" id="UP001146120"/>
    </source>
</evidence>
<sequence length="25" mass="2633">MTAIAPGLSPFKPAECAACFAHSRR</sequence>
<gene>
    <name evidence="1" type="ORF">N0F65_009493</name>
</gene>
<organism evidence="1 2">
    <name type="scientific">Lagenidium giganteum</name>
    <dbReference type="NCBI Taxonomy" id="4803"/>
    <lineage>
        <taxon>Eukaryota</taxon>
        <taxon>Sar</taxon>
        <taxon>Stramenopiles</taxon>
        <taxon>Oomycota</taxon>
        <taxon>Peronosporomycetes</taxon>
        <taxon>Pythiales</taxon>
        <taxon>Pythiaceae</taxon>
    </lineage>
</organism>
<dbReference type="EMBL" id="DAKRPA010000010">
    <property type="protein sequence ID" value="DBA04258.1"/>
    <property type="molecule type" value="Genomic_DNA"/>
</dbReference>
<accession>A0AAV2Z9Z5</accession>
<dbReference type="AlphaFoldDB" id="A0AAV2Z9Z5"/>
<reference evidence="1" key="2">
    <citation type="journal article" date="2023" name="Microbiol Resour">
        <title>Decontamination and Annotation of the Draft Genome Sequence of the Oomycete Lagenidium giganteum ARSEF 373.</title>
        <authorList>
            <person name="Morgan W.R."/>
            <person name="Tartar A."/>
        </authorList>
    </citation>
    <scope>NUCLEOTIDE SEQUENCE</scope>
    <source>
        <strain evidence="1">ARSEF 373</strain>
    </source>
</reference>
<reference evidence="1" key="1">
    <citation type="submission" date="2022-11" db="EMBL/GenBank/DDBJ databases">
        <authorList>
            <person name="Morgan W.R."/>
            <person name="Tartar A."/>
        </authorList>
    </citation>
    <scope>NUCLEOTIDE SEQUENCE</scope>
    <source>
        <strain evidence="1">ARSEF 373</strain>
    </source>
</reference>
<proteinExistence type="predicted"/>
<name>A0AAV2Z9Z5_9STRA</name>
<evidence type="ECO:0000313" key="1">
    <source>
        <dbReference type="EMBL" id="DBA04258.1"/>
    </source>
</evidence>
<comment type="caution">
    <text evidence="1">The sequence shown here is derived from an EMBL/GenBank/DDBJ whole genome shotgun (WGS) entry which is preliminary data.</text>
</comment>
<keyword evidence="2" id="KW-1185">Reference proteome</keyword>
<protein>
    <submittedName>
        <fullName evidence="1">Uncharacterized protein</fullName>
    </submittedName>
</protein>